<dbReference type="EMBL" id="CP000766">
    <property type="protein sequence ID" value="ABY72378.1"/>
    <property type="molecule type" value="Genomic_DNA"/>
</dbReference>
<protein>
    <submittedName>
        <fullName evidence="1">Uncharacterized protein</fullName>
    </submittedName>
</protein>
<evidence type="ECO:0000313" key="2">
    <source>
        <dbReference type="Proteomes" id="UP000000796"/>
    </source>
</evidence>
<reference evidence="1 2" key="2">
    <citation type="journal article" date="2015" name="Infect. Immun.">
        <title>Comparative genome sequencing of Rickettsia rickettsii strains that differ in virulence.</title>
        <authorList>
            <person name="Clark T.R."/>
            <person name="Noriea N.F."/>
            <person name="Bublitz D.C."/>
            <person name="Ellison D.W."/>
            <person name="Martens C."/>
            <person name="Lutter E.I."/>
            <person name="Hackstadt T."/>
        </authorList>
    </citation>
    <scope>NUCLEOTIDE SEQUENCE [LARGE SCALE GENOMIC DNA]</scope>
    <source>
        <strain evidence="1 2">Iowa</strain>
    </source>
</reference>
<keyword evidence="2" id="KW-1185">Reference proteome</keyword>
<sequence length="76" mass="9068">MLIKYRYRHCEEALLCGYHHVIASSHRLRSNLVKYPEIASSIAMQFPRNDNKNRVMQQSRILKLITPHYKTPNDDR</sequence>
<reference evidence="1 2" key="1">
    <citation type="journal article" date="2008" name="Infect. Immun.">
        <title>Genomic comparison of virulent Rickettsia rickettsii Sheila Smith and avirulent Rickettsia rickettsii Iowa.</title>
        <authorList>
            <person name="Ellison D.W."/>
            <person name="Clark T.R."/>
            <person name="Sturdevant D.E."/>
            <person name="Virtaneva K."/>
            <person name="Porcella S.F."/>
            <person name="Hackstadt T."/>
        </authorList>
    </citation>
    <scope>NUCLEOTIDE SEQUENCE [LARGE SCALE GENOMIC DNA]</scope>
    <source>
        <strain evidence="1 2">Iowa</strain>
    </source>
</reference>
<gene>
    <name evidence="1" type="ordered locus">RrIowa_0496</name>
</gene>
<dbReference type="HOGENOM" id="CLU_2652159_0_0_5"/>
<dbReference type="AlphaFoldDB" id="B0BX02"/>
<proteinExistence type="predicted"/>
<dbReference type="KEGG" id="rrj:RrIowa_0496"/>
<name>B0BX02_RICRO</name>
<dbReference type="Proteomes" id="UP000000796">
    <property type="component" value="Chromosome"/>
</dbReference>
<accession>B0BX02</accession>
<organism evidence="1 2">
    <name type="scientific">Rickettsia rickettsii (strain Iowa)</name>
    <dbReference type="NCBI Taxonomy" id="452659"/>
    <lineage>
        <taxon>Bacteria</taxon>
        <taxon>Pseudomonadati</taxon>
        <taxon>Pseudomonadota</taxon>
        <taxon>Alphaproteobacteria</taxon>
        <taxon>Rickettsiales</taxon>
        <taxon>Rickettsiaceae</taxon>
        <taxon>Rickettsieae</taxon>
        <taxon>Rickettsia</taxon>
        <taxon>spotted fever group</taxon>
    </lineage>
</organism>
<evidence type="ECO:0000313" key="1">
    <source>
        <dbReference type="EMBL" id="ABY72378.1"/>
    </source>
</evidence>